<keyword evidence="9" id="KW-1185">Reference proteome</keyword>
<sequence>MDVIVQEDHDQYMYNNSKNHDEQKLPLLHIMEVPDDDAQRSLIQRAMSQTFQSTAHLANLLPTGTVLSFQLLSPIVTNQGICDSVCKFMTSTLVALCGVSCFLQCFTDSFRDDKGNVCYGLATFRGMWVIDGSTTIPPELGAKYRLRLIDFLHAVMSILVFAAVALFDQNVVSCFFPSPSNETREILTVLPVAIGIFCSMLFVAFPTQRHGIGFPLSTK</sequence>
<comment type="subcellular location">
    <subcellularLocation>
        <location evidence="1">Membrane</location>
        <topology evidence="1">Multi-pass membrane protein</topology>
    </subcellularLocation>
</comment>
<evidence type="ECO:0000313" key="8">
    <source>
        <dbReference type="EMBL" id="RZC03807.1"/>
    </source>
</evidence>
<keyword evidence="5 6" id="KW-0472">Membrane</keyword>
<keyword evidence="4 6" id="KW-1133">Transmembrane helix</keyword>
<protein>
    <submittedName>
        <fullName evidence="8">Protein DMP4</fullName>
    </submittedName>
</protein>
<gene>
    <name evidence="8" type="ORF">D0Y65_018447</name>
    <name evidence="7" type="ORF">glysoja_038165</name>
</gene>
<reference evidence="7" key="1">
    <citation type="submission" date="2014-07" db="EMBL/GenBank/DDBJ databases">
        <title>Identification of a novel salt tolerance gene in wild soybean by whole-genome sequencing.</title>
        <authorList>
            <person name="Lam H.-M."/>
            <person name="Qi X."/>
            <person name="Li M.-W."/>
            <person name="Liu X."/>
            <person name="Xie M."/>
            <person name="Ni M."/>
            <person name="Xu X."/>
        </authorList>
    </citation>
    <scope>NUCLEOTIDE SEQUENCE [LARGE SCALE GENOMIC DNA]</scope>
    <source>
        <tissue evidence="7">Root</tissue>
    </source>
</reference>
<evidence type="ECO:0000313" key="7">
    <source>
        <dbReference type="EMBL" id="KHN15494.1"/>
    </source>
</evidence>
<dbReference type="PANTHER" id="PTHR31621:SF0">
    <property type="entry name" value="PROTEIN DMP6"/>
    <property type="match status" value="1"/>
</dbReference>
<dbReference type="EMBL" id="KN660972">
    <property type="protein sequence ID" value="KHN15494.1"/>
    <property type="molecule type" value="Genomic_DNA"/>
</dbReference>
<evidence type="ECO:0000256" key="3">
    <source>
        <dbReference type="ARBA" id="ARBA00022692"/>
    </source>
</evidence>
<dbReference type="AlphaFoldDB" id="A0A0B2Q664"/>
<dbReference type="EMBL" id="QZWG01000007">
    <property type="protein sequence ID" value="RZC03807.1"/>
    <property type="molecule type" value="Genomic_DNA"/>
</dbReference>
<evidence type="ECO:0000256" key="1">
    <source>
        <dbReference type="ARBA" id="ARBA00004141"/>
    </source>
</evidence>
<proteinExistence type="inferred from homology"/>
<dbReference type="GO" id="GO:0010256">
    <property type="term" value="P:endomembrane system organization"/>
    <property type="evidence" value="ECO:0007669"/>
    <property type="project" value="TreeGrafter"/>
</dbReference>
<feature type="transmembrane region" description="Helical" evidence="6">
    <location>
        <begin position="186"/>
        <end position="205"/>
    </location>
</feature>
<dbReference type="GO" id="GO:0016020">
    <property type="term" value="C:membrane"/>
    <property type="evidence" value="ECO:0007669"/>
    <property type="project" value="UniProtKB-SubCell"/>
</dbReference>
<dbReference type="Gramene" id="XM_028382777.1">
    <property type="protein sequence ID" value="XP_028238578.1"/>
    <property type="gene ID" value="LOC114417680"/>
</dbReference>
<dbReference type="GO" id="GO:0005737">
    <property type="term" value="C:cytoplasm"/>
    <property type="evidence" value="ECO:0007669"/>
    <property type="project" value="UniProtKB-ARBA"/>
</dbReference>
<name>A0A0B2Q664_GLYSO</name>
<feature type="transmembrane region" description="Helical" evidence="6">
    <location>
        <begin position="148"/>
        <end position="166"/>
    </location>
</feature>
<evidence type="ECO:0000256" key="2">
    <source>
        <dbReference type="ARBA" id="ARBA00008707"/>
    </source>
</evidence>
<accession>A0A0B2Q664</accession>
<evidence type="ECO:0000256" key="4">
    <source>
        <dbReference type="ARBA" id="ARBA00022989"/>
    </source>
</evidence>
<dbReference type="InterPro" id="IPR007770">
    <property type="entry name" value="DMP"/>
</dbReference>
<evidence type="ECO:0000313" key="9">
    <source>
        <dbReference type="Proteomes" id="UP000289340"/>
    </source>
</evidence>
<dbReference type="Proteomes" id="UP000289340">
    <property type="component" value="Chromosome 7"/>
</dbReference>
<comment type="similarity">
    <text evidence="2">Belongs to the plant DMP1 protein family.</text>
</comment>
<keyword evidence="3 6" id="KW-0812">Transmembrane</keyword>
<dbReference type="PANTHER" id="PTHR31621">
    <property type="entry name" value="PROTEIN DMP3"/>
    <property type="match status" value="1"/>
</dbReference>
<dbReference type="Pfam" id="PF05078">
    <property type="entry name" value="DUF679"/>
    <property type="match status" value="1"/>
</dbReference>
<evidence type="ECO:0000256" key="6">
    <source>
        <dbReference type="SAM" id="Phobius"/>
    </source>
</evidence>
<organism evidence="7">
    <name type="scientific">Glycine soja</name>
    <name type="common">Wild soybean</name>
    <dbReference type="NCBI Taxonomy" id="3848"/>
    <lineage>
        <taxon>Eukaryota</taxon>
        <taxon>Viridiplantae</taxon>
        <taxon>Streptophyta</taxon>
        <taxon>Embryophyta</taxon>
        <taxon>Tracheophyta</taxon>
        <taxon>Spermatophyta</taxon>
        <taxon>Magnoliopsida</taxon>
        <taxon>eudicotyledons</taxon>
        <taxon>Gunneridae</taxon>
        <taxon>Pentapetalae</taxon>
        <taxon>rosids</taxon>
        <taxon>fabids</taxon>
        <taxon>Fabales</taxon>
        <taxon>Fabaceae</taxon>
        <taxon>Papilionoideae</taxon>
        <taxon>50 kb inversion clade</taxon>
        <taxon>NPAAA clade</taxon>
        <taxon>indigoferoid/millettioid clade</taxon>
        <taxon>Phaseoleae</taxon>
        <taxon>Glycine</taxon>
        <taxon>Glycine subgen. Soja</taxon>
    </lineage>
</organism>
<evidence type="ECO:0000256" key="5">
    <source>
        <dbReference type="ARBA" id="ARBA00023136"/>
    </source>
</evidence>
<reference evidence="8 9" key="2">
    <citation type="submission" date="2018-09" db="EMBL/GenBank/DDBJ databases">
        <title>A high-quality reference genome of wild soybean provides a powerful tool to mine soybean genomes.</title>
        <authorList>
            <person name="Xie M."/>
            <person name="Chung C.Y.L."/>
            <person name="Li M.-W."/>
            <person name="Wong F.-L."/>
            <person name="Chan T.-F."/>
            <person name="Lam H.-M."/>
        </authorList>
    </citation>
    <scope>NUCLEOTIDE SEQUENCE [LARGE SCALE GENOMIC DNA]</scope>
    <source>
        <strain evidence="9">cv. W05</strain>
        <tissue evidence="8">Hypocotyl of etiolated seedlings</tissue>
    </source>
</reference>
<dbReference type="Proteomes" id="UP000053555">
    <property type="component" value="Unassembled WGS sequence"/>
</dbReference>